<evidence type="ECO:0000256" key="2">
    <source>
        <dbReference type="ARBA" id="ARBA00023015"/>
    </source>
</evidence>
<dbReference type="Gene3D" id="1.10.357.10">
    <property type="entry name" value="Tetracycline Repressor, domain 2"/>
    <property type="match status" value="1"/>
</dbReference>
<accession>A0A8X8H295</accession>
<dbReference type="PROSITE" id="PS50977">
    <property type="entry name" value="HTH_TETR_2"/>
    <property type="match status" value="1"/>
</dbReference>
<dbReference type="SUPFAM" id="SSF48498">
    <property type="entry name" value="Tetracyclin repressor-like, C-terminal domain"/>
    <property type="match status" value="1"/>
</dbReference>
<dbReference type="Pfam" id="PF00440">
    <property type="entry name" value="TetR_N"/>
    <property type="match status" value="1"/>
</dbReference>
<dbReference type="RefSeq" id="WP_152828416.1">
    <property type="nucleotide sequence ID" value="NZ_WHUT02000013.1"/>
</dbReference>
<reference evidence="8" key="1">
    <citation type="submission" date="2020-05" db="EMBL/GenBank/DDBJ databases">
        <title>Fertoebacter nigrum gen. nov., sp. nov., a new member of the family Rhodobacteraceae.</title>
        <authorList>
            <person name="Szuroczki S."/>
            <person name="Abbaszade G."/>
            <person name="Buni D."/>
            <person name="Schumann P."/>
            <person name="Toth E."/>
        </authorList>
    </citation>
    <scope>NUCLEOTIDE SEQUENCE</scope>
    <source>
        <strain evidence="8">RG-N-1a</strain>
    </source>
</reference>
<dbReference type="Pfam" id="PF13977">
    <property type="entry name" value="TetR_C_6"/>
    <property type="match status" value="1"/>
</dbReference>
<evidence type="ECO:0000259" key="7">
    <source>
        <dbReference type="PROSITE" id="PS50977"/>
    </source>
</evidence>
<evidence type="ECO:0000256" key="5">
    <source>
        <dbReference type="PROSITE-ProRule" id="PRU00335"/>
    </source>
</evidence>
<feature type="region of interest" description="Disordered" evidence="6">
    <location>
        <begin position="1"/>
        <end position="22"/>
    </location>
</feature>
<evidence type="ECO:0000313" key="8">
    <source>
        <dbReference type="EMBL" id="NUB46243.1"/>
    </source>
</evidence>
<evidence type="ECO:0000256" key="1">
    <source>
        <dbReference type="ARBA" id="ARBA00022491"/>
    </source>
</evidence>
<dbReference type="GO" id="GO:0000976">
    <property type="term" value="F:transcription cis-regulatory region binding"/>
    <property type="evidence" value="ECO:0007669"/>
    <property type="project" value="TreeGrafter"/>
</dbReference>
<dbReference type="InterPro" id="IPR050109">
    <property type="entry name" value="HTH-type_TetR-like_transc_reg"/>
</dbReference>
<dbReference type="PROSITE" id="PS01081">
    <property type="entry name" value="HTH_TETR_1"/>
    <property type="match status" value="1"/>
</dbReference>
<organism evidence="8 9">
    <name type="scientific">Fertoeibacter niger</name>
    <dbReference type="NCBI Taxonomy" id="2656921"/>
    <lineage>
        <taxon>Bacteria</taxon>
        <taxon>Pseudomonadati</taxon>
        <taxon>Pseudomonadota</taxon>
        <taxon>Alphaproteobacteria</taxon>
        <taxon>Rhodobacterales</taxon>
        <taxon>Paracoccaceae</taxon>
        <taxon>Fertoeibacter</taxon>
    </lineage>
</organism>
<evidence type="ECO:0000256" key="3">
    <source>
        <dbReference type="ARBA" id="ARBA00023125"/>
    </source>
</evidence>
<dbReference type="SUPFAM" id="SSF46689">
    <property type="entry name" value="Homeodomain-like"/>
    <property type="match status" value="1"/>
</dbReference>
<keyword evidence="2" id="KW-0805">Transcription regulation</keyword>
<dbReference type="InterPro" id="IPR001647">
    <property type="entry name" value="HTH_TetR"/>
</dbReference>
<dbReference type="GO" id="GO:0003700">
    <property type="term" value="F:DNA-binding transcription factor activity"/>
    <property type="evidence" value="ECO:0007669"/>
    <property type="project" value="TreeGrafter"/>
</dbReference>
<sequence length="222" mass="24583">MTETIAQQALSAEPPPPPRKLSREARRTQLIEATIETLATRGYARTTLTEVAQQAGLSHGLVNFHFQTKEGLLTETLLYLAEEYRQNWLAALEAAPKDPASQLDALLRADFNPAICTPARLSAWCSFWGEAQSRPMYQERCGSNDEDYNRRLEAICAALLAEGGYPGNPARIARVLRVTIEGVWLDLMTMNHPYSHTEAQATVYACATAFFPGHFGEDGLLV</sequence>
<keyword evidence="9" id="KW-1185">Reference proteome</keyword>
<keyword evidence="1" id="KW-0678">Repressor</keyword>
<feature type="domain" description="HTH tetR-type" evidence="7">
    <location>
        <begin position="24"/>
        <end position="84"/>
    </location>
</feature>
<dbReference type="InterPro" id="IPR009057">
    <property type="entry name" value="Homeodomain-like_sf"/>
</dbReference>
<dbReference type="Proteomes" id="UP000484076">
    <property type="component" value="Unassembled WGS sequence"/>
</dbReference>
<keyword evidence="3 5" id="KW-0238">DNA-binding</keyword>
<protein>
    <submittedName>
        <fullName evidence="8">TetR family transcriptional regulator C-terminal domain-containing protein</fullName>
    </submittedName>
</protein>
<dbReference type="InterPro" id="IPR036271">
    <property type="entry name" value="Tet_transcr_reg_TetR-rel_C_sf"/>
</dbReference>
<proteinExistence type="predicted"/>
<dbReference type="PANTHER" id="PTHR30055">
    <property type="entry name" value="HTH-TYPE TRANSCRIPTIONAL REGULATOR RUTR"/>
    <property type="match status" value="1"/>
</dbReference>
<evidence type="ECO:0000256" key="6">
    <source>
        <dbReference type="SAM" id="MobiDB-lite"/>
    </source>
</evidence>
<dbReference type="PANTHER" id="PTHR30055:SF234">
    <property type="entry name" value="HTH-TYPE TRANSCRIPTIONAL REGULATOR BETI"/>
    <property type="match status" value="1"/>
</dbReference>
<feature type="compositionally biased region" description="Polar residues" evidence="6">
    <location>
        <begin position="1"/>
        <end position="10"/>
    </location>
</feature>
<evidence type="ECO:0000313" key="9">
    <source>
        <dbReference type="Proteomes" id="UP000484076"/>
    </source>
</evidence>
<comment type="caution">
    <text evidence="8">The sequence shown here is derived from an EMBL/GenBank/DDBJ whole genome shotgun (WGS) entry which is preliminary data.</text>
</comment>
<dbReference type="InterPro" id="IPR023772">
    <property type="entry name" value="DNA-bd_HTH_TetR-type_CS"/>
</dbReference>
<gene>
    <name evidence="8" type="ORF">GEU84_017770</name>
</gene>
<evidence type="ECO:0000256" key="4">
    <source>
        <dbReference type="ARBA" id="ARBA00023163"/>
    </source>
</evidence>
<dbReference type="InterPro" id="IPR039538">
    <property type="entry name" value="BetI_C"/>
</dbReference>
<dbReference type="PRINTS" id="PR00455">
    <property type="entry name" value="HTHTETR"/>
</dbReference>
<name>A0A8X8H295_9RHOB</name>
<feature type="DNA-binding region" description="H-T-H motif" evidence="5">
    <location>
        <begin position="47"/>
        <end position="66"/>
    </location>
</feature>
<dbReference type="EMBL" id="WHUT02000013">
    <property type="protein sequence ID" value="NUB46243.1"/>
    <property type="molecule type" value="Genomic_DNA"/>
</dbReference>
<keyword evidence="4" id="KW-0804">Transcription</keyword>
<dbReference type="AlphaFoldDB" id="A0A8X8H295"/>